<dbReference type="AlphaFoldDB" id="A0A0G2JBW7"/>
<dbReference type="SUPFAM" id="SSF82171">
    <property type="entry name" value="DPP6 N-terminal domain-like"/>
    <property type="match status" value="1"/>
</dbReference>
<comment type="caution">
    <text evidence="5">The sequence shown here is derived from an EMBL/GenBank/DDBJ whole genome shotgun (WGS) entry which is preliminary data.</text>
</comment>
<reference evidence="6" key="1">
    <citation type="journal article" date="2015" name="PLoS Genet.">
        <title>The dynamic genome and transcriptome of the human fungal pathogen Blastomyces and close relative Emmonsia.</title>
        <authorList>
            <person name="Munoz J.F."/>
            <person name="Gauthier G.M."/>
            <person name="Desjardins C.A."/>
            <person name="Gallo J.E."/>
            <person name="Holder J."/>
            <person name="Sullivan T.D."/>
            <person name="Marty A.J."/>
            <person name="Carmen J.C."/>
            <person name="Chen Z."/>
            <person name="Ding L."/>
            <person name="Gujja S."/>
            <person name="Magrini V."/>
            <person name="Misas E."/>
            <person name="Mitreva M."/>
            <person name="Priest M."/>
            <person name="Saif S."/>
            <person name="Whiston E.A."/>
            <person name="Young S."/>
            <person name="Zeng Q."/>
            <person name="Goldman W.E."/>
            <person name="Mardis E.R."/>
            <person name="Taylor J.W."/>
            <person name="McEwen J.G."/>
            <person name="Clay O.K."/>
            <person name="Klein B.S."/>
            <person name="Cuomo C.A."/>
        </authorList>
    </citation>
    <scope>NUCLEOTIDE SEQUENCE [LARGE SCALE GENOMIC DNA]</scope>
    <source>
        <strain evidence="6">UAMH 3008</strain>
    </source>
</reference>
<name>A0A0G2JBW7_9EURO</name>
<dbReference type="Pfam" id="PF00400">
    <property type="entry name" value="WD40"/>
    <property type="match status" value="7"/>
</dbReference>
<feature type="repeat" description="WD" evidence="3">
    <location>
        <begin position="809"/>
        <end position="850"/>
    </location>
</feature>
<dbReference type="SUPFAM" id="SSF52540">
    <property type="entry name" value="P-loop containing nucleoside triphosphate hydrolases"/>
    <property type="match status" value="1"/>
</dbReference>
<dbReference type="OrthoDB" id="4185255at2759"/>
<gene>
    <name evidence="5" type="ORF">EMCG_06163</name>
</gene>
<dbReference type="InterPro" id="IPR056884">
    <property type="entry name" value="NPHP3-like_N"/>
</dbReference>
<feature type="repeat" description="WD" evidence="3">
    <location>
        <begin position="893"/>
        <end position="934"/>
    </location>
</feature>
<dbReference type="Proteomes" id="UP000034164">
    <property type="component" value="Unassembled WGS sequence"/>
</dbReference>
<evidence type="ECO:0000313" key="6">
    <source>
        <dbReference type="Proteomes" id="UP000034164"/>
    </source>
</evidence>
<evidence type="ECO:0000313" key="5">
    <source>
        <dbReference type="EMBL" id="KKZ68201.1"/>
    </source>
</evidence>
<dbReference type="PROSITE" id="PS50294">
    <property type="entry name" value="WD_REPEATS_REGION"/>
    <property type="match status" value="7"/>
</dbReference>
<dbReference type="VEuPathDB" id="FungiDB:EMCG_06163"/>
<evidence type="ECO:0000256" key="2">
    <source>
        <dbReference type="ARBA" id="ARBA00022737"/>
    </source>
</evidence>
<evidence type="ECO:0000256" key="3">
    <source>
        <dbReference type="PROSITE-ProRule" id="PRU00221"/>
    </source>
</evidence>
<dbReference type="EMBL" id="LCZI01000143">
    <property type="protein sequence ID" value="KKZ68201.1"/>
    <property type="molecule type" value="Genomic_DNA"/>
</dbReference>
<dbReference type="InterPro" id="IPR015943">
    <property type="entry name" value="WD40/YVTN_repeat-like_dom_sf"/>
</dbReference>
<dbReference type="InterPro" id="IPR019775">
    <property type="entry name" value="WD40_repeat_CS"/>
</dbReference>
<organism evidence="5 6">
    <name type="scientific">[Emmonsia] crescens</name>
    <dbReference type="NCBI Taxonomy" id="73230"/>
    <lineage>
        <taxon>Eukaryota</taxon>
        <taxon>Fungi</taxon>
        <taxon>Dikarya</taxon>
        <taxon>Ascomycota</taxon>
        <taxon>Pezizomycotina</taxon>
        <taxon>Eurotiomycetes</taxon>
        <taxon>Eurotiomycetidae</taxon>
        <taxon>Onygenales</taxon>
        <taxon>Ajellomycetaceae</taxon>
        <taxon>Emergomyces</taxon>
    </lineage>
</organism>
<dbReference type="InterPro" id="IPR020472">
    <property type="entry name" value="WD40_PAC1"/>
</dbReference>
<dbReference type="InterPro" id="IPR001680">
    <property type="entry name" value="WD40_rpt"/>
</dbReference>
<proteinExistence type="predicted"/>
<dbReference type="SUPFAM" id="SSF50978">
    <property type="entry name" value="WD40 repeat-like"/>
    <property type="match status" value="1"/>
</dbReference>
<feature type="repeat" description="WD" evidence="3">
    <location>
        <begin position="725"/>
        <end position="766"/>
    </location>
</feature>
<dbReference type="Pfam" id="PF24883">
    <property type="entry name" value="NPHP3_N"/>
    <property type="match status" value="1"/>
</dbReference>
<evidence type="ECO:0000259" key="4">
    <source>
        <dbReference type="Pfam" id="PF24883"/>
    </source>
</evidence>
<dbReference type="PRINTS" id="PR00320">
    <property type="entry name" value="GPROTEINBRPT"/>
</dbReference>
<dbReference type="Gene3D" id="3.40.50.300">
    <property type="entry name" value="P-loop containing nucleotide triphosphate hydrolases"/>
    <property type="match status" value="1"/>
</dbReference>
<protein>
    <recommendedName>
        <fullName evidence="4">Nephrocystin 3-like N-terminal domain-containing protein</fullName>
    </recommendedName>
</protein>
<feature type="repeat" description="WD" evidence="3">
    <location>
        <begin position="683"/>
        <end position="724"/>
    </location>
</feature>
<keyword evidence="1 3" id="KW-0853">WD repeat</keyword>
<dbReference type="InterPro" id="IPR036322">
    <property type="entry name" value="WD40_repeat_dom_sf"/>
</dbReference>
<feature type="repeat" description="WD" evidence="3">
    <location>
        <begin position="767"/>
        <end position="808"/>
    </location>
</feature>
<feature type="repeat" description="WD" evidence="3">
    <location>
        <begin position="641"/>
        <end position="682"/>
    </location>
</feature>
<keyword evidence="2" id="KW-0677">Repeat</keyword>
<dbReference type="PANTHER" id="PTHR44129">
    <property type="entry name" value="WD REPEAT-CONTAINING PROTEIN POP1"/>
    <property type="match status" value="1"/>
</dbReference>
<dbReference type="PROSITE" id="PS00678">
    <property type="entry name" value="WD_REPEATS_1"/>
    <property type="match status" value="2"/>
</dbReference>
<dbReference type="Gene3D" id="2.130.10.10">
    <property type="entry name" value="YVTN repeat-like/Quinoprotein amine dehydrogenase"/>
    <property type="match status" value="3"/>
</dbReference>
<evidence type="ECO:0000256" key="1">
    <source>
        <dbReference type="ARBA" id="ARBA00022574"/>
    </source>
</evidence>
<dbReference type="InterPro" id="IPR050349">
    <property type="entry name" value="WD_LIS1/nudF_dynein_reg"/>
</dbReference>
<dbReference type="CDD" id="cd00200">
    <property type="entry name" value="WD40"/>
    <property type="match status" value="1"/>
</dbReference>
<feature type="domain" description="Nephrocystin 3-like N-terminal" evidence="4">
    <location>
        <begin position="77"/>
        <end position="236"/>
    </location>
</feature>
<dbReference type="SMART" id="SM00320">
    <property type="entry name" value="WD40"/>
    <property type="match status" value="7"/>
</dbReference>
<sequence length="944" mass="105682">MGTPRDPKQTTFKNTHGRVAIQVGQQINYGDVNVNHRRDGDMQLLEQLPYSAEAAFNSFSKQHDPFCLPNTRRDVLKQITAWINGPDKRCIFWVVGIAGTGKSTIARTVARASHNAGSLGASFFFSRGNGDAGHAGKFFTSIAVQLANRIPALRGYICEAIAESRDISRQTLQDQWHQLVLRPLSKLGTDFLQKSLTIVVDALDECVGDNDVRVIVQLFSEARSLKIPLRVLMTSRPEVSVRHGFHQIPAEHRNLILHNIMPSIVDNDITIFLEYTLGNVRLEHGLAADWPGEQAIRDLVEKASGLFIWAATACRFINDGKRFAIKRLSLILEGKASDNAPEKQLNNIYLKVLQDSVGDYDEQERKEWHRLLAATLGAIVVVYSPLSDSALASLLEISRDGINQTLNGLHSILNIPEDRSHPIRLHHPSFRDFLLDKDRCGEPHFWIDEKQMHNTLAANCIKLMSTTLKKYMCSFKSPDALKAAEESGQIEQCLPPEVRYACIYWFQHLQRSGVELKDNDNVHRFLDENLLHWLVALGLMRETSVGIPTIISLDHDVRPDQCPSLYAFIHEANRFVIYYRSIIEEGPIQIYYSALDWAPKSVIRTQLERQIPTSLLQTTTCDSSRVNLWDPVAKGGSSQTFQDHSDWVRGVVFSPDQRLIAFGSVDRMIRLWDWTTGILLQTFKGHSGAVWAVTFSPDGRLITSASEDETVKFWDRNTGKLLRTLTGHSHWVWTLAFSPDGKVLASGSVDWTVRLWDPSTGALLGNFKGHSGAVWAVGFSPDGKTVVSASEDKTIIFWDRETGQPLQTLKGHLDRVRAAVFSPDGKMIASASEDRTVKLWDTTTGKLLQTLEGHLGRVRSVTFSLDNKSVASGSADRTIRLWDCRTGKALHILREHSNGVRAVSFSQDDKLIISASEDKVIKAWDRTTGACLQTVENCSPTSKL</sequence>
<accession>A0A0G2JBW7</accession>
<dbReference type="PROSITE" id="PS50082">
    <property type="entry name" value="WD_REPEATS_2"/>
    <property type="match status" value="7"/>
</dbReference>
<dbReference type="InterPro" id="IPR027417">
    <property type="entry name" value="P-loop_NTPase"/>
</dbReference>
<feature type="repeat" description="WD" evidence="3">
    <location>
        <begin position="851"/>
        <end position="892"/>
    </location>
</feature>